<organism evidence="2 3">
    <name type="scientific">Lacrimispora xylanisolvens</name>
    <dbReference type="NCBI Taxonomy" id="384636"/>
    <lineage>
        <taxon>Bacteria</taxon>
        <taxon>Bacillati</taxon>
        <taxon>Bacillota</taxon>
        <taxon>Clostridia</taxon>
        <taxon>Lachnospirales</taxon>
        <taxon>Lachnospiraceae</taxon>
        <taxon>Lacrimispora</taxon>
    </lineage>
</organism>
<dbReference type="InterPro" id="IPR007822">
    <property type="entry name" value="LANC-like"/>
</dbReference>
<dbReference type="CDD" id="cd04793">
    <property type="entry name" value="LanC"/>
    <property type="match status" value="1"/>
</dbReference>
<dbReference type="AlphaFoldDB" id="A0A2S6HUQ9"/>
<feature type="binding site" evidence="1">
    <location>
        <position position="286"/>
    </location>
    <ligand>
        <name>Zn(2+)</name>
        <dbReference type="ChEBI" id="CHEBI:29105"/>
    </ligand>
</feature>
<dbReference type="PRINTS" id="PR01950">
    <property type="entry name" value="LANCSUPER"/>
</dbReference>
<name>A0A2S6HUQ9_9FIRM</name>
<dbReference type="PANTHER" id="PTHR12736:SF7">
    <property type="entry name" value="LANC-LIKE PROTEIN 3"/>
    <property type="match status" value="1"/>
</dbReference>
<dbReference type="GO" id="GO:0031179">
    <property type="term" value="P:peptide modification"/>
    <property type="evidence" value="ECO:0007669"/>
    <property type="project" value="InterPro"/>
</dbReference>
<keyword evidence="1" id="KW-0479">Metal-binding</keyword>
<dbReference type="PANTHER" id="PTHR12736">
    <property type="entry name" value="LANC-LIKE PROTEIN"/>
    <property type="match status" value="1"/>
</dbReference>
<dbReference type="Gene3D" id="1.50.10.20">
    <property type="match status" value="1"/>
</dbReference>
<dbReference type="Proteomes" id="UP000237749">
    <property type="component" value="Unassembled WGS sequence"/>
</dbReference>
<evidence type="ECO:0000313" key="2">
    <source>
        <dbReference type="EMBL" id="PPK81579.1"/>
    </source>
</evidence>
<proteinExistence type="predicted"/>
<dbReference type="Pfam" id="PF05147">
    <property type="entry name" value="LANC_like"/>
    <property type="match status" value="1"/>
</dbReference>
<accession>A0A2S6HUQ9</accession>
<comment type="caution">
    <text evidence="2">The sequence shown here is derived from an EMBL/GenBank/DDBJ whole genome shotgun (WGS) entry which is preliminary data.</text>
</comment>
<dbReference type="SMART" id="SM01260">
    <property type="entry name" value="LANC_like"/>
    <property type="match status" value="1"/>
</dbReference>
<dbReference type="PRINTS" id="PR01955">
    <property type="entry name" value="LANCFRANKIA"/>
</dbReference>
<keyword evidence="3" id="KW-1185">Reference proteome</keyword>
<evidence type="ECO:0000313" key="3">
    <source>
        <dbReference type="Proteomes" id="UP000237749"/>
    </source>
</evidence>
<protein>
    <submittedName>
        <fullName evidence="2">Lanthionine synthetase-like protein</fullName>
    </submittedName>
</protein>
<keyword evidence="1" id="KW-0862">Zinc</keyword>
<dbReference type="RefSeq" id="WP_104436661.1">
    <property type="nucleotide sequence ID" value="NZ_PTJA01000004.1"/>
</dbReference>
<dbReference type="SUPFAM" id="SSF158745">
    <property type="entry name" value="LanC-like"/>
    <property type="match status" value="1"/>
</dbReference>
<dbReference type="GO" id="GO:0046872">
    <property type="term" value="F:metal ion binding"/>
    <property type="evidence" value="ECO:0007669"/>
    <property type="project" value="UniProtKB-KW"/>
</dbReference>
<evidence type="ECO:0000256" key="1">
    <source>
        <dbReference type="PIRSR" id="PIRSR607822-1"/>
    </source>
</evidence>
<dbReference type="GO" id="GO:0005886">
    <property type="term" value="C:plasma membrane"/>
    <property type="evidence" value="ECO:0007669"/>
    <property type="project" value="TreeGrafter"/>
</dbReference>
<feature type="binding site" evidence="1">
    <location>
        <position position="332"/>
    </location>
    <ligand>
        <name>Zn(2+)</name>
        <dbReference type="ChEBI" id="CHEBI:29105"/>
    </ligand>
</feature>
<reference evidence="2 3" key="1">
    <citation type="submission" date="2018-02" db="EMBL/GenBank/DDBJ databases">
        <title>Genomic Encyclopedia of Archaeal and Bacterial Type Strains, Phase II (KMG-II): from individual species to whole genera.</title>
        <authorList>
            <person name="Goeker M."/>
        </authorList>
    </citation>
    <scope>NUCLEOTIDE SEQUENCE [LARGE SCALE GENOMIC DNA]</scope>
    <source>
        <strain evidence="2 3">DSM 3808</strain>
    </source>
</reference>
<sequence length="423" mass="48523">MNLPNEKKRELDNFIINISKKLSDADYVQEIFASNNTEYRCTSVAVSYPALCILFSELQLNYPDYDFDKYAHKYLEIVNDYMGKNNIYDISLFDGLCGVGFAAHCMSDHGKRYQSFIKSLNEYIVDIAESNILKYKELPLNELFYDIMYGLTGTANYLLNFKSEPNVKETLLHILQYLTDICKAGDNNIPRFAIRSDESQLFPLENSPEIRYINLGVAHGIPGILLILCKSYESGVYAQDQLKAIKYLAEYIFNSCIKDSDDIFWETQKIIGIEQEKAVPSRDAWCYGTPGVAYSLLIASKILNNDEMGKLAIDSMKLSLKRMRQVISPTFCHGLSGLCCLTRKFYQYTDDDFFYEVYMKIMDHLLESYSDQYPFGFKDTEIEEGHIVNKDEIGLLTGTSGVILTILSCYQPVKTQWDSIFLL</sequence>
<dbReference type="OrthoDB" id="6313827at2"/>
<dbReference type="InterPro" id="IPR033889">
    <property type="entry name" value="LanC"/>
</dbReference>
<dbReference type="EMBL" id="PTJA01000004">
    <property type="protein sequence ID" value="PPK81579.1"/>
    <property type="molecule type" value="Genomic_DNA"/>
</dbReference>
<gene>
    <name evidence="2" type="ORF">BXY41_104382</name>
</gene>
<feature type="binding site" evidence="1">
    <location>
        <position position="333"/>
    </location>
    <ligand>
        <name>Zn(2+)</name>
        <dbReference type="ChEBI" id="CHEBI:29105"/>
    </ligand>
</feature>